<evidence type="ECO:0000256" key="1">
    <source>
        <dbReference type="ARBA" id="ARBA00000822"/>
    </source>
</evidence>
<dbReference type="CDD" id="cd00306">
    <property type="entry name" value="Peptidases_S8_S53"/>
    <property type="match status" value="1"/>
</dbReference>
<dbReference type="InterPro" id="IPR000209">
    <property type="entry name" value="Peptidase_S8/S53_dom"/>
</dbReference>
<dbReference type="SMART" id="SM00270">
    <property type="entry name" value="ChtBD1"/>
    <property type="match status" value="1"/>
</dbReference>
<dbReference type="InterPro" id="IPR018371">
    <property type="entry name" value="Chitin-binding_1_CS"/>
</dbReference>
<dbReference type="GO" id="GO:0006508">
    <property type="term" value="P:proteolysis"/>
    <property type="evidence" value="ECO:0007669"/>
    <property type="project" value="UniProtKB-KW"/>
</dbReference>
<feature type="domain" description="Chitin-binding type-1" evidence="19">
    <location>
        <begin position="436"/>
        <end position="506"/>
    </location>
</feature>
<comment type="caution">
    <text evidence="22">The sequence shown here is derived from an EMBL/GenBank/DDBJ whole genome shotgun (WGS) entry which is preliminary data.</text>
</comment>
<keyword evidence="8 17" id="KW-0378">Hydrolase</keyword>
<keyword evidence="12" id="KW-0119">Carbohydrate metabolism</keyword>
<proteinExistence type="inferred from homology"/>
<evidence type="ECO:0000256" key="8">
    <source>
        <dbReference type="ARBA" id="ARBA00022801"/>
    </source>
</evidence>
<dbReference type="SUPFAM" id="SSF57016">
    <property type="entry name" value="Plant lectins/antimicrobial peptides"/>
    <property type="match status" value="1"/>
</dbReference>
<keyword evidence="11" id="KW-0843">Virulence</keyword>
<comment type="catalytic activity">
    <reaction evidence="1">
        <text>Random endo-hydrolysis of N-acetyl-beta-D-glucosaminide (1-&gt;4)-beta-linkages in chitin and chitodextrins.</text>
        <dbReference type="EC" id="3.2.1.14"/>
    </reaction>
</comment>
<name>A0A8H6MKY7_9PEZI</name>
<feature type="region of interest" description="Disordered" evidence="18">
    <location>
        <begin position="1388"/>
        <end position="1414"/>
    </location>
</feature>
<feature type="non-terminal residue" evidence="22">
    <location>
        <position position="2067"/>
    </location>
</feature>
<feature type="region of interest" description="Disordered" evidence="18">
    <location>
        <begin position="1334"/>
        <end position="1363"/>
    </location>
</feature>
<dbReference type="InterPro" id="IPR001223">
    <property type="entry name" value="Glyco_hydro18_cat"/>
</dbReference>
<dbReference type="InterPro" id="IPR029070">
    <property type="entry name" value="Chitinase_insertion_sf"/>
</dbReference>
<evidence type="ECO:0000256" key="12">
    <source>
        <dbReference type="ARBA" id="ARBA00023277"/>
    </source>
</evidence>
<dbReference type="PROSITE" id="PS01095">
    <property type="entry name" value="GH18_1"/>
    <property type="match status" value="1"/>
</dbReference>
<evidence type="ECO:0000256" key="5">
    <source>
        <dbReference type="ARBA" id="ARBA00022525"/>
    </source>
</evidence>
<evidence type="ECO:0000256" key="16">
    <source>
        <dbReference type="PROSITE-ProRule" id="PRU01240"/>
    </source>
</evidence>
<evidence type="ECO:0000256" key="2">
    <source>
        <dbReference type="ARBA" id="ARBA00004613"/>
    </source>
</evidence>
<evidence type="ECO:0000256" key="9">
    <source>
        <dbReference type="ARBA" id="ARBA00022825"/>
    </source>
</evidence>
<feature type="disulfide bond" evidence="15">
    <location>
        <begin position="461"/>
        <end position="473"/>
    </location>
</feature>
<evidence type="ECO:0000256" key="10">
    <source>
        <dbReference type="ARBA" id="ARBA00023024"/>
    </source>
</evidence>
<keyword evidence="13 17" id="KW-0326">Glycosidase</keyword>
<dbReference type="Proteomes" id="UP000652219">
    <property type="component" value="Unassembled WGS sequence"/>
</dbReference>
<evidence type="ECO:0000256" key="15">
    <source>
        <dbReference type="PROSITE-ProRule" id="PRU00261"/>
    </source>
</evidence>
<dbReference type="GO" id="GO:0000272">
    <property type="term" value="P:polysaccharide catabolic process"/>
    <property type="evidence" value="ECO:0007669"/>
    <property type="project" value="UniProtKB-KW"/>
</dbReference>
<dbReference type="PROSITE" id="PS51892">
    <property type="entry name" value="SUBTILASE"/>
    <property type="match status" value="1"/>
</dbReference>
<reference evidence="22 23" key="1">
    <citation type="journal article" date="2020" name="Phytopathology">
        <title>Genome Sequence Resources of Colletotrichum truncatum, C. plurivorum, C. musicola, and C. sojae: Four Species Pathogenic to Soybean (Glycine max).</title>
        <authorList>
            <person name="Rogerio F."/>
            <person name="Boufleur T.R."/>
            <person name="Ciampi-Guillardi M."/>
            <person name="Sukno S.A."/>
            <person name="Thon M.R."/>
            <person name="Massola Junior N.S."/>
            <person name="Baroncelli R."/>
        </authorList>
    </citation>
    <scope>NUCLEOTIDE SEQUENCE [LARGE SCALE GENOMIC DNA]</scope>
    <source>
        <strain evidence="22 23">LFN0009</strain>
    </source>
</reference>
<evidence type="ECO:0000259" key="19">
    <source>
        <dbReference type="PROSITE" id="PS50941"/>
    </source>
</evidence>
<dbReference type="InterPro" id="IPR036852">
    <property type="entry name" value="Peptidase_S8/S53_dom_sf"/>
</dbReference>
<dbReference type="Gene3D" id="3.40.50.200">
    <property type="entry name" value="Peptidase S8/S53 domain"/>
    <property type="match status" value="1"/>
</dbReference>
<dbReference type="InterPro" id="IPR017853">
    <property type="entry name" value="GH"/>
</dbReference>
<feature type="domain" description="LysM" evidence="20">
    <location>
        <begin position="374"/>
        <end position="423"/>
    </location>
</feature>
<keyword evidence="23" id="KW-1185">Reference proteome</keyword>
<keyword evidence="14" id="KW-0624">Polysaccharide degradation</keyword>
<dbReference type="InterPro" id="IPR053214">
    <property type="entry name" value="LysM12-like"/>
</dbReference>
<sequence>AAQNLTSLLVRVQVVPLPCPDACEPGKPASEWTFIHDAANLAVCPEPIIFDFGLYSNVVNNDHFTIRACTLGDAGTHVKFLADTGFVAEDASDKFNFGPVVRRAATLGAKNNGTLFANTTTCGAGPPSLMTKTGFSASWKSSRVPSISNSPAKDLSQAVRALEQHLGSTADATAGCNKTTVVFAHIHGAIVGLFSGGRMEQKKTSPALLSVFSEILHQDGPSDQRALEICDAQSSTGDIFGIVADPTGDFVFVQKIMRSWNEAKCVSTSATDSGPATTSEHETDVWGFPTPPVLDDTEPAVPSVAARGAEANDDCTKLAARCGIGKTAFASFNKASGDICSGSIPQGRTVCCSSGSLPTGSGTGTGGGVGGVCTYYDIQADEGCFAVASKHGITVEELESFNKKTWGWDGCGSGLQISQRICVSSGRPPLASPDPVAVCGPAVVGTVDPGDGTPVEELNMCPLNACCSNWGYCGLTEEFCTIARLPSGNPGTSQPGKNSCLSNCGMEMTNNGQAPAQFRKVGYFQGWNYNRPCGHMHVREIDSSYTHVHFAFGEFGSDLQVFIPQDAKTQWEAFKAAKQIQKKILAFGGWDFSNMPATSGRFRQAVSGANREAFATNVVKFAVDNGIDGLDFDWEYPGATDIVGSDPGQKEDGDNYYEFLKLVRAKLPSDKSLSIATAASYWYLRGFPIKKMSEVLSYIVYMTYDLHGQWDVGNKHASPGCGAGNCLRSHINSTETYNSLVMITKAGVESHKVVVGVSSYGRSFKMADATCRGPQCTFLGGSANSPAKKGRCTGTGGYIADFEIEEIIKKGGAIKTWYDAETDSDYLVYEGTEWVAYMKPETKEKRTAYYKGLNFGGTTDWAIDLQSGRNLDGSGDDYPVVYLDSSVYNQVPAQCYPPCRFVFPPSPVYPARTISLSPYTTSLQVGGGTTKTITVTPPVLTVTSMSYYNMIISSGQDTATIAPYQSIDVPPITTVVDGQTRTLLLPPWPLITNGPPDSTWDEPPFPSTSKPPYEDLWTTTRPTFPWPSDVSVEPVEPPVPDEGEDDDGDGGFFVSTCKLWFFFACIKWDYPFDINIQGWRWKLPVGTIPPGSPPPRITFPPGIEIRGPLPPWPEITVHPGGRIEAAPKPADCKHAEASICLTETYAATTAERGTTRTTATSTTATCATITGCQLRDVEASVTVPVCTLKPTARAIAELAGASGAVEDTGDVEFNQRQKRNARLLAARAIREPDWSCEQKLADWGIVVPGAGYDPSEQVLIRNVLMNREAALGAGHSWQEIRSDDLDFTAFYALENMGNTALHFFQSSAINEVYAAYNYRRGVVAQMPVVVNPSNVDEGRWQSRDSRRHRRDAQGGESRHMLTKRVLQPDTEPWVWHRSMISWPEGYEFHENSAPRPPATGGGPPQPPRHLPRSGFYATYYDDQARGQGQTIYVIEAGMLDFEDLPSRRRDLRVPMGRWGASGDVYTPTQEDNFHGGPVVNAALGQTGGVANGAEWVWVPVRRDHVGGETVMEALLRIADDAAQKPKNTCIVNMSFRLELHSSQDSRTGVQTIMTEVMKRMADKYGCVFVVAAGNTGGAAAWPATVKNNVPGMLVVGAVDYGGKAADWNSGTGLINAWAPGDGISMPIFVNPDERKFSGTSFAAPMVAGLVASLRSDPSSTVDKGPVSMLLEVRRLSRPITLGPQTASSGLRIVWNGVTSDDFCAIPAQQLAARQDDNGSGGSCALPPRPGGSGPGKPELGPEVTFWPGPAGPICSASCGILCDEGFYCDVHPTGTPPDFTTPAPDPTSPPISGLPHPTITPAPTGTGGPIPSNCASATTWSNCAGGACRTYSDCGATFIDCKTSNARPGDGINKGYCVCGGSTFPQSPATAVNGGQKSCGYTSKPTITTNPVDEGPKTTNTAECKVCSVVGHNNMDCTSLANCTQEPTTTTKEPEPAPTPSGEVCLAGWGQATTGSNDFGYVVFKGNDLCGRDSVRVDDFATDTACDLARRKIQFTLCGKKVWFEESGPSFGTIGCGLQLVVDGKKYSVVEVDSMAAPCHGVCTKDTGPGFGSGMGLLKFSHVPMCE</sequence>
<dbReference type="CDD" id="cd02878">
    <property type="entry name" value="GH18_zymocin_alpha"/>
    <property type="match status" value="1"/>
</dbReference>
<feature type="disulfide bond" evidence="15">
    <location>
        <begin position="466"/>
        <end position="480"/>
    </location>
</feature>
<comment type="caution">
    <text evidence="15">Lacks conserved residue(s) required for the propagation of feature annotation.</text>
</comment>
<organism evidence="22 23">
    <name type="scientific">Colletotrichum sojae</name>
    <dbReference type="NCBI Taxonomy" id="2175907"/>
    <lineage>
        <taxon>Eukaryota</taxon>
        <taxon>Fungi</taxon>
        <taxon>Dikarya</taxon>
        <taxon>Ascomycota</taxon>
        <taxon>Pezizomycotina</taxon>
        <taxon>Sordariomycetes</taxon>
        <taxon>Hypocreomycetidae</taxon>
        <taxon>Glomerellales</taxon>
        <taxon>Glomerellaceae</taxon>
        <taxon>Colletotrichum</taxon>
        <taxon>Colletotrichum orchidearum species complex</taxon>
    </lineage>
</organism>
<dbReference type="InterPro" id="IPR001002">
    <property type="entry name" value="Chitin-bd_1"/>
</dbReference>
<dbReference type="CDD" id="cd00035">
    <property type="entry name" value="ChtBD1"/>
    <property type="match status" value="1"/>
</dbReference>
<dbReference type="PANTHER" id="PTHR47700:SF2">
    <property type="entry name" value="CHITINASE"/>
    <property type="match status" value="1"/>
</dbReference>
<feature type="disulfide bond" evidence="15">
    <location>
        <begin position="500"/>
        <end position="504"/>
    </location>
</feature>
<dbReference type="SUPFAM" id="SSF51445">
    <property type="entry name" value="(Trans)glycosidases"/>
    <property type="match status" value="1"/>
</dbReference>
<dbReference type="SUPFAM" id="SSF52743">
    <property type="entry name" value="Subtilisin-like"/>
    <property type="match status" value="1"/>
</dbReference>
<dbReference type="InterPro" id="IPR001579">
    <property type="entry name" value="Glyco_hydro_18_chit_AS"/>
</dbReference>
<dbReference type="Gene3D" id="3.10.350.10">
    <property type="entry name" value="LysM domain"/>
    <property type="match status" value="1"/>
</dbReference>
<evidence type="ECO:0000256" key="11">
    <source>
        <dbReference type="ARBA" id="ARBA00023026"/>
    </source>
</evidence>
<evidence type="ECO:0000256" key="3">
    <source>
        <dbReference type="ARBA" id="ARBA00008682"/>
    </source>
</evidence>
<evidence type="ECO:0000259" key="20">
    <source>
        <dbReference type="PROSITE" id="PS51782"/>
    </source>
</evidence>
<evidence type="ECO:0000256" key="13">
    <source>
        <dbReference type="ARBA" id="ARBA00023295"/>
    </source>
</evidence>
<dbReference type="Gene3D" id="3.20.20.80">
    <property type="entry name" value="Glycosidases"/>
    <property type="match status" value="1"/>
</dbReference>
<keyword evidence="9" id="KW-0720">Serine protease</keyword>
<dbReference type="Gene3D" id="3.30.60.10">
    <property type="entry name" value="Endochitinase-like"/>
    <property type="match status" value="1"/>
</dbReference>
<keyword evidence="7" id="KW-0645">Protease</keyword>
<feature type="region of interest" description="Disordered" evidence="18">
    <location>
        <begin position="1713"/>
        <end position="1741"/>
    </location>
</feature>
<keyword evidence="10" id="KW-0146">Chitin degradation</keyword>
<dbReference type="PROSITE" id="PS00138">
    <property type="entry name" value="SUBTILASE_SER"/>
    <property type="match status" value="1"/>
</dbReference>
<gene>
    <name evidence="22" type="ORF">CSOJ01_13142</name>
</gene>
<dbReference type="Pfam" id="PF00704">
    <property type="entry name" value="Glyco_hydro_18"/>
    <property type="match status" value="1"/>
</dbReference>
<comment type="similarity">
    <text evidence="3">Belongs to the glycosyl hydrolase 18 family. Chitinase class V subfamily.</text>
</comment>
<dbReference type="GO" id="GO:0008843">
    <property type="term" value="F:endochitinase activity"/>
    <property type="evidence" value="ECO:0007669"/>
    <property type="project" value="UniProtKB-EC"/>
</dbReference>
<keyword evidence="6 15" id="KW-0147">Chitin-binding</keyword>
<dbReference type="Pfam" id="PF00082">
    <property type="entry name" value="Peptidase_S8"/>
    <property type="match status" value="1"/>
</dbReference>
<dbReference type="EC" id="3.2.1.14" evidence="4"/>
<protein>
    <recommendedName>
        <fullName evidence="4">chitinase</fullName>
        <ecNumber evidence="4">3.2.1.14</ecNumber>
    </recommendedName>
</protein>
<dbReference type="SUPFAM" id="SSF54556">
    <property type="entry name" value="Chitinase insertion domain"/>
    <property type="match status" value="1"/>
</dbReference>
<dbReference type="InterPro" id="IPR018392">
    <property type="entry name" value="LysM"/>
</dbReference>
<evidence type="ECO:0000256" key="17">
    <source>
        <dbReference type="RuleBase" id="RU000489"/>
    </source>
</evidence>
<dbReference type="InterPro" id="IPR036861">
    <property type="entry name" value="Endochitinase-like_sf"/>
</dbReference>
<comment type="similarity">
    <text evidence="16">Belongs to the peptidase S8 family.</text>
</comment>
<dbReference type="GO" id="GO:0008061">
    <property type="term" value="F:chitin binding"/>
    <property type="evidence" value="ECO:0007669"/>
    <property type="project" value="UniProtKB-UniRule"/>
</dbReference>
<dbReference type="PROSITE" id="PS00026">
    <property type="entry name" value="CHIT_BIND_I_1"/>
    <property type="match status" value="1"/>
</dbReference>
<accession>A0A8H6MKY7</accession>
<dbReference type="Gene3D" id="3.10.50.10">
    <property type="match status" value="1"/>
</dbReference>
<dbReference type="PROSITE" id="PS51910">
    <property type="entry name" value="GH18_2"/>
    <property type="match status" value="1"/>
</dbReference>
<evidence type="ECO:0000259" key="21">
    <source>
        <dbReference type="PROSITE" id="PS51910"/>
    </source>
</evidence>
<dbReference type="InterPro" id="IPR023828">
    <property type="entry name" value="Peptidase_S8_Ser-AS"/>
</dbReference>
<dbReference type="SMART" id="SM00636">
    <property type="entry name" value="Glyco_18"/>
    <property type="match status" value="1"/>
</dbReference>
<keyword evidence="5" id="KW-0964">Secreted</keyword>
<evidence type="ECO:0000256" key="18">
    <source>
        <dbReference type="SAM" id="MobiDB-lite"/>
    </source>
</evidence>
<dbReference type="PROSITE" id="PS51782">
    <property type="entry name" value="LYSM"/>
    <property type="match status" value="1"/>
</dbReference>
<dbReference type="PANTHER" id="PTHR47700">
    <property type="entry name" value="V CHITINASE, PUTATIVE (AFU_ORTHOLOGUE AFUA_6G13720)-RELATED"/>
    <property type="match status" value="1"/>
</dbReference>
<evidence type="ECO:0000256" key="14">
    <source>
        <dbReference type="ARBA" id="ARBA00023326"/>
    </source>
</evidence>
<dbReference type="GO" id="GO:0004252">
    <property type="term" value="F:serine-type endopeptidase activity"/>
    <property type="evidence" value="ECO:0007669"/>
    <property type="project" value="InterPro"/>
</dbReference>
<evidence type="ECO:0000313" key="23">
    <source>
        <dbReference type="Proteomes" id="UP000652219"/>
    </source>
</evidence>
<evidence type="ECO:0000313" key="22">
    <source>
        <dbReference type="EMBL" id="KAF6796512.1"/>
    </source>
</evidence>
<dbReference type="Pfam" id="PF00187">
    <property type="entry name" value="Chitin_bind_1"/>
    <property type="match status" value="1"/>
</dbReference>
<dbReference type="PROSITE" id="PS50941">
    <property type="entry name" value="CHIT_BIND_I_2"/>
    <property type="match status" value="1"/>
</dbReference>
<dbReference type="EMBL" id="WIGN01000366">
    <property type="protein sequence ID" value="KAF6796512.1"/>
    <property type="molecule type" value="Genomic_DNA"/>
</dbReference>
<dbReference type="InterPro" id="IPR036779">
    <property type="entry name" value="LysM_dom_sf"/>
</dbReference>
<evidence type="ECO:0000256" key="6">
    <source>
        <dbReference type="ARBA" id="ARBA00022669"/>
    </source>
</evidence>
<keyword evidence="15" id="KW-1015">Disulfide bond</keyword>
<dbReference type="GO" id="GO:0005576">
    <property type="term" value="C:extracellular region"/>
    <property type="evidence" value="ECO:0007669"/>
    <property type="project" value="UniProtKB-SubCell"/>
</dbReference>
<comment type="subcellular location">
    <subcellularLocation>
        <location evidence="2">Secreted</location>
    </subcellularLocation>
</comment>
<dbReference type="InterPro" id="IPR011583">
    <property type="entry name" value="Chitinase_II/V-like_cat"/>
</dbReference>
<dbReference type="GO" id="GO:0006032">
    <property type="term" value="P:chitin catabolic process"/>
    <property type="evidence" value="ECO:0007669"/>
    <property type="project" value="UniProtKB-KW"/>
</dbReference>
<evidence type="ECO:0000256" key="4">
    <source>
        <dbReference type="ARBA" id="ARBA00012729"/>
    </source>
</evidence>
<feature type="domain" description="GH18" evidence="21">
    <location>
        <begin position="518"/>
        <end position="891"/>
    </location>
</feature>
<evidence type="ECO:0000256" key="7">
    <source>
        <dbReference type="ARBA" id="ARBA00022670"/>
    </source>
</evidence>